<dbReference type="Gene3D" id="3.40.50.2300">
    <property type="match status" value="1"/>
</dbReference>
<dbReference type="GO" id="GO:0010017">
    <property type="term" value="P:red or far-red light signaling pathway"/>
    <property type="evidence" value="ECO:0007669"/>
    <property type="project" value="UniProtKB-ARBA"/>
</dbReference>
<evidence type="ECO:0000256" key="2">
    <source>
        <dbReference type="ARBA" id="ARBA00010330"/>
    </source>
</evidence>
<dbReference type="PANTHER" id="PTHR43874">
    <property type="entry name" value="TWO-COMPONENT RESPONSE REGULATOR"/>
    <property type="match status" value="1"/>
</dbReference>
<reference evidence="11" key="1">
    <citation type="submission" date="2022-12" db="EMBL/GenBank/DDBJ databases">
        <title>Draft genome assemblies for two species of Escallonia (Escalloniales).</title>
        <authorList>
            <person name="Chanderbali A."/>
            <person name="Dervinis C."/>
            <person name="Anghel I."/>
            <person name="Soltis D."/>
            <person name="Soltis P."/>
            <person name="Zapata F."/>
        </authorList>
    </citation>
    <scope>NUCLEOTIDE SEQUENCE</scope>
    <source>
        <strain evidence="11">UCBG64.0493</strain>
        <tissue evidence="11">Leaf</tissue>
    </source>
</reference>
<comment type="subcellular location">
    <subcellularLocation>
        <location evidence="1">Nucleus</location>
    </subcellularLocation>
</comment>
<evidence type="ECO:0000256" key="7">
    <source>
        <dbReference type="ARBA" id="ARBA00023242"/>
    </source>
</evidence>
<feature type="compositionally biased region" description="Basic and acidic residues" evidence="9">
    <location>
        <begin position="478"/>
        <end position="488"/>
    </location>
</feature>
<feature type="compositionally biased region" description="Basic and acidic residues" evidence="9">
    <location>
        <begin position="243"/>
        <end position="258"/>
    </location>
</feature>
<dbReference type="InterPro" id="IPR001789">
    <property type="entry name" value="Sig_transdc_resp-reg_receiver"/>
</dbReference>
<evidence type="ECO:0000256" key="4">
    <source>
        <dbReference type="ARBA" id="ARBA00023015"/>
    </source>
</evidence>
<dbReference type="InterPro" id="IPR045279">
    <property type="entry name" value="ARR-like"/>
</dbReference>
<evidence type="ECO:0000256" key="1">
    <source>
        <dbReference type="ARBA" id="ARBA00004123"/>
    </source>
</evidence>
<dbReference type="GO" id="GO:0005634">
    <property type="term" value="C:nucleus"/>
    <property type="evidence" value="ECO:0007669"/>
    <property type="project" value="UniProtKB-SubCell"/>
</dbReference>
<dbReference type="CDD" id="cd17582">
    <property type="entry name" value="psREC_PRR"/>
    <property type="match status" value="1"/>
</dbReference>
<comment type="caution">
    <text evidence="8">Lacks conserved residue(s) required for the propagation of feature annotation.</text>
</comment>
<dbReference type="Pfam" id="PF00072">
    <property type="entry name" value="Response_reg"/>
    <property type="match status" value="1"/>
</dbReference>
<gene>
    <name evidence="11" type="ORF">RJ639_007973</name>
</gene>
<evidence type="ECO:0000313" key="12">
    <source>
        <dbReference type="Proteomes" id="UP001188597"/>
    </source>
</evidence>
<keyword evidence="5" id="KW-0090">Biological rhythms</keyword>
<dbReference type="GO" id="GO:0000160">
    <property type="term" value="P:phosphorelay signal transduction system"/>
    <property type="evidence" value="ECO:0007669"/>
    <property type="project" value="UniProtKB-KW"/>
</dbReference>
<feature type="domain" description="Response regulatory" evidence="10">
    <location>
        <begin position="88"/>
        <end position="206"/>
    </location>
</feature>
<evidence type="ECO:0000256" key="5">
    <source>
        <dbReference type="ARBA" id="ARBA00023108"/>
    </source>
</evidence>
<protein>
    <recommendedName>
        <fullName evidence="10">Response regulatory domain-containing protein</fullName>
    </recommendedName>
</protein>
<dbReference type="FunFam" id="3.40.50.2300:FF:000214">
    <property type="entry name" value="Two-component response regulator-like PRR37"/>
    <property type="match status" value="1"/>
</dbReference>
<dbReference type="AlphaFoldDB" id="A0AA88VP54"/>
<feature type="compositionally biased region" description="Low complexity" evidence="9">
    <location>
        <begin position="438"/>
        <end position="469"/>
    </location>
</feature>
<accession>A0AA88VP54</accession>
<dbReference type="PROSITE" id="PS50110">
    <property type="entry name" value="RESPONSE_REGULATORY"/>
    <property type="match status" value="1"/>
</dbReference>
<feature type="region of interest" description="Disordered" evidence="9">
    <location>
        <begin position="228"/>
        <end position="266"/>
    </location>
</feature>
<comment type="caution">
    <text evidence="11">The sequence shown here is derived from an EMBL/GenBank/DDBJ whole genome shotgun (WGS) entry which is preliminary data.</text>
</comment>
<feature type="region of interest" description="Disordered" evidence="9">
    <location>
        <begin position="858"/>
        <end position="881"/>
    </location>
</feature>
<keyword evidence="3" id="KW-0902">Two-component regulatory system</keyword>
<feature type="region of interest" description="Disordered" evidence="9">
    <location>
        <begin position="423"/>
        <end position="501"/>
    </location>
</feature>
<dbReference type="InterPro" id="IPR011006">
    <property type="entry name" value="CheY-like_superfamily"/>
</dbReference>
<dbReference type="Proteomes" id="UP001188597">
    <property type="component" value="Unassembled WGS sequence"/>
</dbReference>
<dbReference type="GO" id="GO:0045892">
    <property type="term" value="P:negative regulation of DNA-templated transcription"/>
    <property type="evidence" value="ECO:0007669"/>
    <property type="project" value="UniProtKB-ARBA"/>
</dbReference>
<dbReference type="SMART" id="SM00448">
    <property type="entry name" value="REC"/>
    <property type="match status" value="1"/>
</dbReference>
<evidence type="ECO:0000256" key="8">
    <source>
        <dbReference type="PROSITE-ProRule" id="PRU00169"/>
    </source>
</evidence>
<evidence type="ECO:0000256" key="6">
    <source>
        <dbReference type="ARBA" id="ARBA00023163"/>
    </source>
</evidence>
<dbReference type="PANTHER" id="PTHR43874:SF117">
    <property type="entry name" value="TWO-COMPONENT RESPONSE REGULATOR-LIKE APRR3"/>
    <property type="match status" value="1"/>
</dbReference>
<dbReference type="InterPro" id="IPR007321">
    <property type="entry name" value="Transposase_28"/>
</dbReference>
<keyword evidence="12" id="KW-1185">Reference proteome</keyword>
<organism evidence="11 12">
    <name type="scientific">Escallonia herrerae</name>
    <dbReference type="NCBI Taxonomy" id="1293975"/>
    <lineage>
        <taxon>Eukaryota</taxon>
        <taxon>Viridiplantae</taxon>
        <taxon>Streptophyta</taxon>
        <taxon>Embryophyta</taxon>
        <taxon>Tracheophyta</taxon>
        <taxon>Spermatophyta</taxon>
        <taxon>Magnoliopsida</taxon>
        <taxon>eudicotyledons</taxon>
        <taxon>Gunneridae</taxon>
        <taxon>Pentapetalae</taxon>
        <taxon>asterids</taxon>
        <taxon>campanulids</taxon>
        <taxon>Escalloniales</taxon>
        <taxon>Escalloniaceae</taxon>
        <taxon>Escallonia</taxon>
    </lineage>
</organism>
<dbReference type="EMBL" id="JAVXUP010001375">
    <property type="protein sequence ID" value="KAK3012462.1"/>
    <property type="molecule type" value="Genomic_DNA"/>
</dbReference>
<evidence type="ECO:0000256" key="3">
    <source>
        <dbReference type="ARBA" id="ARBA00023012"/>
    </source>
</evidence>
<evidence type="ECO:0000313" key="11">
    <source>
        <dbReference type="EMBL" id="KAK3012462.1"/>
    </source>
</evidence>
<feature type="region of interest" description="Disordered" evidence="9">
    <location>
        <begin position="971"/>
        <end position="1000"/>
    </location>
</feature>
<name>A0AA88VP54_9ASTE</name>
<evidence type="ECO:0000259" key="10">
    <source>
        <dbReference type="PROSITE" id="PS50110"/>
    </source>
</evidence>
<keyword evidence="7" id="KW-0539">Nucleus</keyword>
<keyword evidence="4" id="KW-0805">Transcription regulation</keyword>
<feature type="compositionally biased region" description="Polar residues" evidence="9">
    <location>
        <begin position="427"/>
        <end position="437"/>
    </location>
</feature>
<keyword evidence="6" id="KW-0804">Transcription</keyword>
<comment type="similarity">
    <text evidence="2">Belongs to the ARR-like family.</text>
</comment>
<dbReference type="GO" id="GO:0009736">
    <property type="term" value="P:cytokinin-activated signaling pathway"/>
    <property type="evidence" value="ECO:0007669"/>
    <property type="project" value="InterPro"/>
</dbReference>
<dbReference type="Pfam" id="PF04195">
    <property type="entry name" value="Transposase_28"/>
    <property type="match status" value="1"/>
</dbReference>
<proteinExistence type="inferred from homology"/>
<evidence type="ECO:0000256" key="9">
    <source>
        <dbReference type="SAM" id="MobiDB-lite"/>
    </source>
</evidence>
<dbReference type="GO" id="GO:0007623">
    <property type="term" value="P:circadian rhythm"/>
    <property type="evidence" value="ECO:0007669"/>
    <property type="project" value="UniProtKB-ARBA"/>
</dbReference>
<dbReference type="SUPFAM" id="SSF52172">
    <property type="entry name" value="CheY-like"/>
    <property type="match status" value="1"/>
</dbReference>
<sequence>MRSVPVDKDKGLAEPRNCAWDEDKGVTNVVVNDVQGLDSSDASALDKVGERVNNGSGAISHVPAGSEDLQPQGPLIHWERFLPKKSVKVLLVENDDSTRHVVSALLRNCSYEVTAVADGIQAWRILEDMTNHIDLVLTEVVMPFLSGIGLLCKIVNHKTFKNIPVIMMSPHDSMGLVFRCLSKGAVDFLVKPIWKNELKNLWHHVWRRCHSSGRSGSVSGTETKMLTKLENNDDYPNNTGSSETRHDADFGLRNRDESSNGSGTQDSVRTEFCSAVVTLLGQSARTTFCLARILLGRCYSARAECSDGILFGQNSARPLSLCSGRVFGQDSVRTEFCSAVVTLLGQSVRTEFCSGKILFGHGHSVRAECSDTILLRQDFVRPRSLYTRRVFGHDSARAEFCSATITLVRFFAEENIYISSSSLSSERVPTSGSEVGTSNPQLPLPSTSQPFQPSSSQLLPPSSSQPSHSLSRKNALGDVKDQAEDKANPKPWYTADEKSGKMSTEDLQDLIREYPLPEGWYARLPGLQEPANYGTKFETGIYEEQVKSGYRLLLHPFAHRFFEHYRMAPGQLVPNGWRKLAGLIYLVQTSGYKPDATDFMRVFFEICFVKGVANCPGWYYIHSRQRLLKGGPKSNKGWHSRYFFVGRLDKGELPFDRDWNPFCKDFENPGKPTPNNLTKHILSHIKLRGGLCIDEPLSEEQLEWAKIIPQKPILAGLSIPHPPPAIPSATSAETVPLEGQGEAKREAANCGVAPAPKRTRVTPPERSPRILEQVSIDDDPIFRPGWTLRRDDLGMPDSQVSEQHLLHGILPRDKEVFQTQTHETFACSFAQAVYTMYASRSEMLSRFEMARQVAADEAQQKREAVKEAQESSHRAEELSKQEADHLAQIATLEKRLERVKRKAAKEVTKARDQGIRDFLDGNAGDEWLKKRTDDGLEIYELGFAKAKEMFAERFPDIPLGDFVLPAIVSPSGETLMPSEAGDAATSHLPGEGPSGDAPEP</sequence>